<organism evidence="3">
    <name type="scientific">Enterobius vermicularis</name>
    <name type="common">Human pinworm</name>
    <dbReference type="NCBI Taxonomy" id="51028"/>
    <lineage>
        <taxon>Eukaryota</taxon>
        <taxon>Metazoa</taxon>
        <taxon>Ecdysozoa</taxon>
        <taxon>Nematoda</taxon>
        <taxon>Chromadorea</taxon>
        <taxon>Rhabditida</taxon>
        <taxon>Spirurina</taxon>
        <taxon>Oxyuridomorpha</taxon>
        <taxon>Oxyuroidea</taxon>
        <taxon>Oxyuridae</taxon>
        <taxon>Enterobius</taxon>
    </lineage>
</organism>
<gene>
    <name evidence="1" type="ORF">EVEC_LOCUS9933</name>
</gene>
<evidence type="ECO:0000313" key="1">
    <source>
        <dbReference type="EMBL" id="VDD95182.1"/>
    </source>
</evidence>
<dbReference type="WBParaSite" id="EVEC_0001059001-mRNA-1">
    <property type="protein sequence ID" value="EVEC_0001059001-mRNA-1"/>
    <property type="gene ID" value="EVEC_0001059001"/>
</dbReference>
<dbReference type="Pfam" id="PF09771">
    <property type="entry name" value="Tmemb_18A"/>
    <property type="match status" value="1"/>
</dbReference>
<dbReference type="STRING" id="51028.A0A0N4VID7"/>
<reference evidence="3" key="1">
    <citation type="submission" date="2017-02" db="UniProtKB">
        <authorList>
            <consortium name="WormBaseParasite"/>
        </authorList>
    </citation>
    <scope>IDENTIFICATION</scope>
</reference>
<dbReference type="InterPro" id="IPR019168">
    <property type="entry name" value="NEP1-R1"/>
</dbReference>
<dbReference type="OrthoDB" id="5786980at2759"/>
<accession>A0A0N4VID7</accession>
<reference evidence="1 2" key="2">
    <citation type="submission" date="2018-10" db="EMBL/GenBank/DDBJ databases">
        <authorList>
            <consortium name="Pathogen Informatics"/>
        </authorList>
    </citation>
    <scope>NUCLEOTIDE SEQUENCE [LARGE SCALE GENOMIC DNA]</scope>
</reference>
<dbReference type="Proteomes" id="UP000274131">
    <property type="component" value="Unassembled WGS sequence"/>
</dbReference>
<name>A0A0N4VID7_ENTVE</name>
<dbReference type="GO" id="GO:0071595">
    <property type="term" value="C:Nem1-Spo7 phosphatase complex"/>
    <property type="evidence" value="ECO:0007669"/>
    <property type="project" value="InterPro"/>
</dbReference>
<keyword evidence="2" id="KW-1185">Reference proteome</keyword>
<evidence type="ECO:0000313" key="3">
    <source>
        <dbReference type="WBParaSite" id="EVEC_0001059001-mRNA-1"/>
    </source>
</evidence>
<dbReference type="AlphaFoldDB" id="A0A0N4VID7"/>
<dbReference type="EMBL" id="UXUI01010392">
    <property type="protein sequence ID" value="VDD95182.1"/>
    <property type="molecule type" value="Genomic_DNA"/>
</dbReference>
<protein>
    <submittedName>
        <fullName evidence="3">Transmembrane protein 188</fullName>
    </submittedName>
</protein>
<sequence length="49" mass="5886">MDETSSACEDLQYFEKRLTEVIKSMQPAATRWRCKFYSRIAYYLKSRPS</sequence>
<proteinExistence type="predicted"/>
<evidence type="ECO:0000313" key="2">
    <source>
        <dbReference type="Proteomes" id="UP000274131"/>
    </source>
</evidence>